<proteinExistence type="predicted"/>
<reference evidence="2" key="1">
    <citation type="submission" date="2020-11" db="EMBL/GenBank/DDBJ databases">
        <authorList>
            <consortium name="DOE Joint Genome Institute"/>
            <person name="Ahrendt S."/>
            <person name="Riley R."/>
            <person name="Andreopoulos W."/>
            <person name="Labutti K."/>
            <person name="Pangilinan J."/>
            <person name="Ruiz-Duenas F.J."/>
            <person name="Barrasa J.M."/>
            <person name="Sanchez-Garcia M."/>
            <person name="Camarero S."/>
            <person name="Miyauchi S."/>
            <person name="Serrano A."/>
            <person name="Linde D."/>
            <person name="Babiker R."/>
            <person name="Drula E."/>
            <person name="Ayuso-Fernandez I."/>
            <person name="Pacheco R."/>
            <person name="Padilla G."/>
            <person name="Ferreira P."/>
            <person name="Barriuso J."/>
            <person name="Kellner H."/>
            <person name="Castanera R."/>
            <person name="Alfaro M."/>
            <person name="Ramirez L."/>
            <person name="Pisabarro A.G."/>
            <person name="Kuo A."/>
            <person name="Tritt A."/>
            <person name="Lipzen A."/>
            <person name="He G."/>
            <person name="Yan M."/>
            <person name="Ng V."/>
            <person name="Cullen D."/>
            <person name="Martin F."/>
            <person name="Rosso M.-N."/>
            <person name="Henrissat B."/>
            <person name="Hibbett D."/>
            <person name="Martinez A.T."/>
            <person name="Grigoriev I.V."/>
        </authorList>
    </citation>
    <scope>NUCLEOTIDE SEQUENCE</scope>
    <source>
        <strain evidence="2">CIRM-BRFM 674</strain>
    </source>
</reference>
<dbReference type="Proteomes" id="UP000807469">
    <property type="component" value="Unassembled WGS sequence"/>
</dbReference>
<feature type="region of interest" description="Disordered" evidence="1">
    <location>
        <begin position="1"/>
        <end position="28"/>
    </location>
</feature>
<gene>
    <name evidence="2" type="ORF">BDN70DRAFT_525672</name>
</gene>
<dbReference type="EMBL" id="MU155610">
    <property type="protein sequence ID" value="KAF9471881.1"/>
    <property type="molecule type" value="Genomic_DNA"/>
</dbReference>
<accession>A0A9P5YN46</accession>
<protein>
    <submittedName>
        <fullName evidence="2">Uncharacterized protein</fullName>
    </submittedName>
</protein>
<name>A0A9P5YN46_9AGAR</name>
<evidence type="ECO:0000313" key="3">
    <source>
        <dbReference type="Proteomes" id="UP000807469"/>
    </source>
</evidence>
<evidence type="ECO:0000313" key="2">
    <source>
        <dbReference type="EMBL" id="KAF9471881.1"/>
    </source>
</evidence>
<evidence type="ECO:0000256" key="1">
    <source>
        <dbReference type="SAM" id="MobiDB-lite"/>
    </source>
</evidence>
<comment type="caution">
    <text evidence="2">The sequence shown here is derived from an EMBL/GenBank/DDBJ whole genome shotgun (WGS) entry which is preliminary data.</text>
</comment>
<sequence length="157" mass="17777">MGLLTRYPPAHESAHTPRSPKTAHNPNTIVKHPLISDHRHHDLRHLARLLSPSSSSTIRVPRPTRHAHTHFPHVPAIREPAVNMKSEIGDPCGMLRSHDRPQRRGRHPQRRCQSYVQCTARARRRCLRICNLIVNANPNSEVNTHVECRGMAIGGGR</sequence>
<keyword evidence="3" id="KW-1185">Reference proteome</keyword>
<organism evidence="2 3">
    <name type="scientific">Pholiota conissans</name>
    <dbReference type="NCBI Taxonomy" id="109636"/>
    <lineage>
        <taxon>Eukaryota</taxon>
        <taxon>Fungi</taxon>
        <taxon>Dikarya</taxon>
        <taxon>Basidiomycota</taxon>
        <taxon>Agaricomycotina</taxon>
        <taxon>Agaricomycetes</taxon>
        <taxon>Agaricomycetidae</taxon>
        <taxon>Agaricales</taxon>
        <taxon>Agaricineae</taxon>
        <taxon>Strophariaceae</taxon>
        <taxon>Pholiota</taxon>
    </lineage>
</organism>
<dbReference type="AlphaFoldDB" id="A0A9P5YN46"/>